<proteinExistence type="predicted"/>
<gene>
    <name evidence="1" type="ORF">PQQ73_28745</name>
</gene>
<evidence type="ECO:0000313" key="1">
    <source>
        <dbReference type="EMBL" id="MFM0720310.1"/>
    </source>
</evidence>
<dbReference type="RefSeq" id="WP_408156362.1">
    <property type="nucleotide sequence ID" value="NZ_JAQQCL010000028.1"/>
</dbReference>
<keyword evidence="2" id="KW-1185">Reference proteome</keyword>
<accession>A0ABW9ENJ6</accession>
<name>A0ABW9ENJ6_9BURK</name>
<dbReference type="Proteomes" id="UP001629392">
    <property type="component" value="Unassembled WGS sequence"/>
</dbReference>
<dbReference type="EMBL" id="JAQQCL010000028">
    <property type="protein sequence ID" value="MFM0720310.1"/>
    <property type="molecule type" value="Genomic_DNA"/>
</dbReference>
<organism evidence="1 2">
    <name type="scientific">Paraburkholderia strydomiana</name>
    <dbReference type="NCBI Taxonomy" id="1245417"/>
    <lineage>
        <taxon>Bacteria</taxon>
        <taxon>Pseudomonadati</taxon>
        <taxon>Pseudomonadota</taxon>
        <taxon>Betaproteobacteria</taxon>
        <taxon>Burkholderiales</taxon>
        <taxon>Burkholderiaceae</taxon>
        <taxon>Paraburkholderia</taxon>
    </lineage>
</organism>
<evidence type="ECO:0000313" key="2">
    <source>
        <dbReference type="Proteomes" id="UP001629392"/>
    </source>
</evidence>
<sequence length="109" mass="12075">MSRAVDFITRITAVTTPSDKANVRGAALDCHELPTPGKLAITPARQMINQRDLSLVYSSGVAFAFAYEYEEIMRVRVARYATDRFKTGLEFLIDRDVGRAETEAAGPPH</sequence>
<reference evidence="1 2" key="1">
    <citation type="journal article" date="2024" name="Chem. Sci.">
        <title>Discovery of megapolipeptins by genome mining of a Burkholderiales bacteria collection.</title>
        <authorList>
            <person name="Paulo B.S."/>
            <person name="Recchia M.J.J."/>
            <person name="Lee S."/>
            <person name="Fergusson C.H."/>
            <person name="Romanowski S.B."/>
            <person name="Hernandez A."/>
            <person name="Krull N."/>
            <person name="Liu D.Y."/>
            <person name="Cavanagh H."/>
            <person name="Bos A."/>
            <person name="Gray C.A."/>
            <person name="Murphy B.T."/>
            <person name="Linington R.G."/>
            <person name="Eustaquio A.S."/>
        </authorList>
    </citation>
    <scope>NUCLEOTIDE SEQUENCE [LARGE SCALE GENOMIC DNA]</scope>
    <source>
        <strain evidence="1 2">RL17-350-BIC-E</strain>
    </source>
</reference>
<comment type="caution">
    <text evidence="1">The sequence shown here is derived from an EMBL/GenBank/DDBJ whole genome shotgun (WGS) entry which is preliminary data.</text>
</comment>
<protein>
    <submittedName>
        <fullName evidence="1">Uncharacterized protein</fullName>
    </submittedName>
</protein>